<organism evidence="1 2">
    <name type="scientific">Ostreobium quekettii</name>
    <dbReference type="NCBI Taxonomy" id="121088"/>
    <lineage>
        <taxon>Eukaryota</taxon>
        <taxon>Viridiplantae</taxon>
        <taxon>Chlorophyta</taxon>
        <taxon>core chlorophytes</taxon>
        <taxon>Ulvophyceae</taxon>
        <taxon>TCBD clade</taxon>
        <taxon>Bryopsidales</taxon>
        <taxon>Ostreobineae</taxon>
        <taxon>Ostreobiaceae</taxon>
        <taxon>Ostreobium</taxon>
    </lineage>
</organism>
<reference evidence="1" key="1">
    <citation type="submission" date="2020-12" db="EMBL/GenBank/DDBJ databases">
        <authorList>
            <person name="Iha C."/>
        </authorList>
    </citation>
    <scope>NUCLEOTIDE SEQUENCE</scope>
</reference>
<sequence length="250" mass="25818">MPGLAQASQGCRRSRRLGVDGGVQRKTMRREGAWGCRGGSRAAKGEAVGEGTFGVGCPAVDPEVRDLGMEHRAVLVVPSVCSADIRLDVAGGALSVSLLGPCGESRPLCQISIPDGVEEDYITAEVAGVILTVVMPKAVPRRVRMADPEDGAGWGPLAPDGRAGMIGDWLVEVGVNGYRLLRPIPPACWGPKGVQVVLMGSRVAVCGEGGEALDGFRAPEDVDQEGVFASVAGGLLVVVMPRRGAEGPEG</sequence>
<accession>A0A8S1ITM4</accession>
<gene>
    <name evidence="1" type="ORF">OSTQU699_LOCUS3479</name>
</gene>
<dbReference type="CDD" id="cd00298">
    <property type="entry name" value="ACD_sHsps_p23-like"/>
    <property type="match status" value="2"/>
</dbReference>
<dbReference type="AlphaFoldDB" id="A0A8S1ITM4"/>
<evidence type="ECO:0008006" key="3">
    <source>
        <dbReference type="Google" id="ProtNLM"/>
    </source>
</evidence>
<comment type="caution">
    <text evidence="1">The sequence shown here is derived from an EMBL/GenBank/DDBJ whole genome shotgun (WGS) entry which is preliminary data.</text>
</comment>
<evidence type="ECO:0000313" key="1">
    <source>
        <dbReference type="EMBL" id="CAD7698118.1"/>
    </source>
</evidence>
<name>A0A8S1ITM4_9CHLO</name>
<protein>
    <recommendedName>
        <fullName evidence="3">SHSP domain-containing protein</fullName>
    </recommendedName>
</protein>
<keyword evidence="2" id="KW-1185">Reference proteome</keyword>
<dbReference type="Proteomes" id="UP000708148">
    <property type="component" value="Unassembled WGS sequence"/>
</dbReference>
<evidence type="ECO:0000313" key="2">
    <source>
        <dbReference type="Proteomes" id="UP000708148"/>
    </source>
</evidence>
<dbReference type="EMBL" id="CAJHUC010000764">
    <property type="protein sequence ID" value="CAD7698118.1"/>
    <property type="molecule type" value="Genomic_DNA"/>
</dbReference>
<proteinExistence type="predicted"/>